<evidence type="ECO:0000256" key="10">
    <source>
        <dbReference type="SAM" id="Coils"/>
    </source>
</evidence>
<evidence type="ECO:0000256" key="2">
    <source>
        <dbReference type="ARBA" id="ARBA00004496"/>
    </source>
</evidence>
<feature type="region of interest" description="Disordered" evidence="11">
    <location>
        <begin position="150"/>
        <end position="231"/>
    </location>
</feature>
<proteinExistence type="predicted"/>
<evidence type="ECO:0000256" key="6">
    <source>
        <dbReference type="ARBA" id="ARBA00022843"/>
    </source>
</evidence>
<evidence type="ECO:0000256" key="9">
    <source>
        <dbReference type="ARBA" id="ARBA00023242"/>
    </source>
</evidence>
<name>A0AAV1E3W2_OLDCO</name>
<evidence type="ECO:0000256" key="5">
    <source>
        <dbReference type="ARBA" id="ARBA00022553"/>
    </source>
</evidence>
<dbReference type="Pfam" id="PF10497">
    <property type="entry name" value="zf-4CXXC_R1"/>
    <property type="match status" value="1"/>
</dbReference>
<dbReference type="InterPro" id="IPR028942">
    <property type="entry name" value="WHIM1_dom"/>
</dbReference>
<evidence type="ECO:0000256" key="11">
    <source>
        <dbReference type="SAM" id="MobiDB-lite"/>
    </source>
</evidence>
<comment type="subcellular location">
    <subcellularLocation>
        <location evidence="2">Cytoplasm</location>
    </subcellularLocation>
    <subcellularLocation>
        <location evidence="1">Nucleus</location>
    </subcellularLocation>
</comment>
<keyword evidence="7" id="KW-0805">Transcription regulation</keyword>
<dbReference type="Pfam" id="PF15612">
    <property type="entry name" value="WHIM1"/>
    <property type="match status" value="1"/>
</dbReference>
<keyword evidence="8" id="KW-0804">Transcription</keyword>
<dbReference type="PANTHER" id="PTHR31169">
    <property type="entry name" value="OS05G0300700 PROTEIN"/>
    <property type="match status" value="1"/>
</dbReference>
<dbReference type="EMBL" id="OX459124">
    <property type="protein sequence ID" value="CAI9113628.1"/>
    <property type="molecule type" value="Genomic_DNA"/>
</dbReference>
<dbReference type="AlphaFoldDB" id="A0AAV1E3W2"/>
<sequence length="794" mass="89558">MTKNKQIKDETAEVVSNELSITGSSAPRKRNKSPGIRIIGGRIYDSLNGKSCHQCRQKTMDFSVSCKNHTREKQCTLHYCHRCLLNRYGEKAEEVTALELKWKCPYCRGVCNCCKCMKRRGCMPTGRLFLVAKAKGYSSVSDMLQLEEFQKPPKNVSKKHKASHEESAASSKRGKLKTSIDDKSNSVCPVESLIGKGNQKDGASTKESKPKSNDGKDDAVNGKDKKDVTADKRLSGMGAILTKVSTRQEVNRVLRGSTQNLMSRKSSNAEQSNLDEWSEMKIRIDAKKAKSEIQPDEKAVPDLQVKVSNVEIPLPRATELTQVANLDFASEDVGNALQFLEFCEAFGQVLDLKQGESESLLQSLTCGREPHRSFDFSIERLHMKLLSMIVKDSENGCTSLKDRDGSSWMDAFQKYICSNSNMSKNLKSACSHLSHEGYAKLDGSEKLRILTFLCNEALGTKELRMWIDEKHMEFVQERKRGRKMILDEEKNNKIRVKNEVAKAILTRAPLSITEHENLFSKIKMEASHCLSHSDMRGTHDSVATRLNPVVSDASGRNFWQLGSYSGGMDVLLQGDVPNRDEVTPTERWFSYDLNEKAHVERYISSFKVNEEIEKNIQVTRDIESEIVKCEEVESALIARELELMRNAYGLQLEIQGLNTVSADSASSVKLLEEDLCRLRMKKTETKRRMNSRWEGFVALCLEFQKDISKPESPQAWKLMEEKESLENEIHNLSQKNNALQNSMQAFVEEVVAELQCSISALQVDIQRKSFENENLLGDINELKATLLSAISVGL</sequence>
<keyword evidence="9" id="KW-0539">Nucleus</keyword>
<dbReference type="InterPro" id="IPR018866">
    <property type="entry name" value="Znf-4CXXC_R1"/>
</dbReference>
<dbReference type="SMART" id="SM00571">
    <property type="entry name" value="DDT"/>
    <property type="match status" value="1"/>
</dbReference>
<dbReference type="Pfam" id="PF02791">
    <property type="entry name" value="DDT"/>
    <property type="match status" value="1"/>
</dbReference>
<reference evidence="13" key="1">
    <citation type="submission" date="2023-03" db="EMBL/GenBank/DDBJ databases">
        <authorList>
            <person name="Julca I."/>
        </authorList>
    </citation>
    <scope>NUCLEOTIDE SEQUENCE</scope>
</reference>
<evidence type="ECO:0000256" key="8">
    <source>
        <dbReference type="ARBA" id="ARBA00023163"/>
    </source>
</evidence>
<dbReference type="InterPro" id="IPR040221">
    <property type="entry name" value="CDCA7/CDA7L"/>
</dbReference>
<organism evidence="13 14">
    <name type="scientific">Oldenlandia corymbosa var. corymbosa</name>
    <dbReference type="NCBI Taxonomy" id="529605"/>
    <lineage>
        <taxon>Eukaryota</taxon>
        <taxon>Viridiplantae</taxon>
        <taxon>Streptophyta</taxon>
        <taxon>Embryophyta</taxon>
        <taxon>Tracheophyta</taxon>
        <taxon>Spermatophyta</taxon>
        <taxon>Magnoliopsida</taxon>
        <taxon>eudicotyledons</taxon>
        <taxon>Gunneridae</taxon>
        <taxon>Pentapetalae</taxon>
        <taxon>asterids</taxon>
        <taxon>lamiids</taxon>
        <taxon>Gentianales</taxon>
        <taxon>Rubiaceae</taxon>
        <taxon>Rubioideae</taxon>
        <taxon>Spermacoceae</taxon>
        <taxon>Hedyotis-Oldenlandia complex</taxon>
        <taxon>Oldenlandia</taxon>
    </lineage>
</organism>
<keyword evidence="5" id="KW-0597">Phosphoprotein</keyword>
<feature type="compositionally biased region" description="Basic and acidic residues" evidence="11">
    <location>
        <begin position="203"/>
        <end position="231"/>
    </location>
</feature>
<evidence type="ECO:0000256" key="4">
    <source>
        <dbReference type="ARBA" id="ARBA00022499"/>
    </source>
</evidence>
<dbReference type="InterPro" id="IPR018501">
    <property type="entry name" value="DDT_dom"/>
</dbReference>
<keyword evidence="10" id="KW-0175">Coiled coil</keyword>
<evidence type="ECO:0000256" key="3">
    <source>
        <dbReference type="ARBA" id="ARBA00022490"/>
    </source>
</evidence>
<protein>
    <submittedName>
        <fullName evidence="13">OLC1v1014263C1</fullName>
    </submittedName>
</protein>
<dbReference type="GO" id="GO:0006355">
    <property type="term" value="P:regulation of DNA-templated transcription"/>
    <property type="evidence" value="ECO:0007669"/>
    <property type="project" value="InterPro"/>
</dbReference>
<dbReference type="GO" id="GO:0005737">
    <property type="term" value="C:cytoplasm"/>
    <property type="evidence" value="ECO:0007669"/>
    <property type="project" value="UniProtKB-SubCell"/>
</dbReference>
<keyword evidence="3" id="KW-0963">Cytoplasm</keyword>
<keyword evidence="4" id="KW-1017">Isopeptide bond</keyword>
<evidence type="ECO:0000256" key="1">
    <source>
        <dbReference type="ARBA" id="ARBA00004123"/>
    </source>
</evidence>
<keyword evidence="6" id="KW-0832">Ubl conjugation</keyword>
<evidence type="ECO:0000313" key="14">
    <source>
        <dbReference type="Proteomes" id="UP001161247"/>
    </source>
</evidence>
<dbReference type="PANTHER" id="PTHR31169:SF8">
    <property type="entry name" value="ZINC-FINGER DOMAIN OF MONOAMINE-OXIDASE A REPRESSOR R1 PROTEIN"/>
    <property type="match status" value="1"/>
</dbReference>
<dbReference type="PROSITE" id="PS50827">
    <property type="entry name" value="DDT"/>
    <property type="match status" value="1"/>
</dbReference>
<dbReference type="GO" id="GO:0005634">
    <property type="term" value="C:nucleus"/>
    <property type="evidence" value="ECO:0007669"/>
    <property type="project" value="UniProtKB-SubCell"/>
</dbReference>
<feature type="coiled-coil region" evidence="10">
    <location>
        <begin position="715"/>
        <end position="749"/>
    </location>
</feature>
<evidence type="ECO:0000313" key="13">
    <source>
        <dbReference type="EMBL" id="CAI9113628.1"/>
    </source>
</evidence>
<evidence type="ECO:0000256" key="7">
    <source>
        <dbReference type="ARBA" id="ARBA00023015"/>
    </source>
</evidence>
<feature type="domain" description="DDT" evidence="12">
    <location>
        <begin position="330"/>
        <end position="395"/>
    </location>
</feature>
<accession>A0AAV1E3W2</accession>
<dbReference type="Proteomes" id="UP001161247">
    <property type="component" value="Chromosome 7"/>
</dbReference>
<keyword evidence="14" id="KW-1185">Reference proteome</keyword>
<evidence type="ECO:0000259" key="12">
    <source>
        <dbReference type="PROSITE" id="PS50827"/>
    </source>
</evidence>
<gene>
    <name evidence="13" type="ORF">OLC1_LOCUS20596</name>
</gene>